<sequence>MKKKVIVFLSLAVLLLAILPVTNVVYLLRSDQEVKSKLLYRLDPILPDLSAVISRFGISLFPSQVIIGKDGWLFLGDKYSEAITKKRVGAESEHTERARVSGATLESWRTHLLATGVKDVVLMLAPDKSTIYRDYLPEWMRPAPVTLADVFVGSVSSDACIDLRGFIAERSRQEDRLLYYKTDTHWNNHGAWLGYDFFMTEVSSRHPEITYDLTGHVSDEKTIPGGDLSLFLRLGDVVEDVSPVLQVEPEKQIDAKQIDFQSKAVKSATGNPPVGVHLEPLLVVSSDAENDLKVIWLRDSFGIALSPYVARSFREVLQVHYSVMTPAKLDALVEVFRPDYIFITGVERDITTFFAYFADHPFR</sequence>
<evidence type="ECO:0000256" key="6">
    <source>
        <dbReference type="ARBA" id="ARBA00022841"/>
    </source>
</evidence>
<dbReference type="InterPro" id="IPR031811">
    <property type="entry name" value="ALGX/ALGJ_SGNH-like"/>
</dbReference>
<keyword evidence="8" id="KW-0378">Hydrolase</keyword>
<accession>A0A4R4AJW6</accession>
<evidence type="ECO:0000256" key="5">
    <source>
        <dbReference type="ARBA" id="ARBA00022764"/>
    </source>
</evidence>
<keyword evidence="6" id="KW-0016">Alginate biosynthesis</keyword>
<evidence type="ECO:0000256" key="4">
    <source>
        <dbReference type="ARBA" id="ARBA00022729"/>
    </source>
</evidence>
<protein>
    <submittedName>
        <fullName evidence="8">Acetyltransferase AlgX (SGNH hydrolase-like protein)</fullName>
    </submittedName>
</protein>
<dbReference type="GO" id="GO:0016787">
    <property type="term" value="F:hydrolase activity"/>
    <property type="evidence" value="ECO:0007669"/>
    <property type="project" value="UniProtKB-KW"/>
</dbReference>
<name>A0A4R4AJW6_MARGR</name>
<reference evidence="8 9" key="1">
    <citation type="submission" date="2019-03" db="EMBL/GenBank/DDBJ databases">
        <title>Genomic Encyclopedia of Type Strains, Phase IV (KMG-IV): sequencing the most valuable type-strain genomes for metagenomic binning, comparative biology and taxonomic classification.</title>
        <authorList>
            <person name="Goeker M."/>
        </authorList>
    </citation>
    <scope>NUCLEOTIDE SEQUENCE [LARGE SCALE GENOMIC DNA]</scope>
    <source>
        <strain evidence="8 9">DSM 203</strain>
    </source>
</reference>
<keyword evidence="5" id="KW-0574">Periplasm</keyword>
<dbReference type="EMBL" id="SMDC01000001">
    <property type="protein sequence ID" value="TCW39681.1"/>
    <property type="molecule type" value="Genomic_DNA"/>
</dbReference>
<feature type="domain" description="AlgX/AlgJ SGNH hydrolase-like" evidence="7">
    <location>
        <begin position="65"/>
        <end position="243"/>
    </location>
</feature>
<organism evidence="8 9">
    <name type="scientific">Marichromatium gracile</name>
    <name type="common">Chromatium gracile</name>
    <dbReference type="NCBI Taxonomy" id="1048"/>
    <lineage>
        <taxon>Bacteria</taxon>
        <taxon>Pseudomonadati</taxon>
        <taxon>Pseudomonadota</taxon>
        <taxon>Gammaproteobacteria</taxon>
        <taxon>Chromatiales</taxon>
        <taxon>Chromatiaceae</taxon>
        <taxon>Marichromatium</taxon>
    </lineage>
</organism>
<evidence type="ECO:0000256" key="3">
    <source>
        <dbReference type="ARBA" id="ARBA00022679"/>
    </source>
</evidence>
<dbReference type="GO" id="GO:0016740">
    <property type="term" value="F:transferase activity"/>
    <property type="evidence" value="ECO:0007669"/>
    <property type="project" value="UniProtKB-KW"/>
</dbReference>
<proteinExistence type="predicted"/>
<dbReference type="GO" id="GO:0042597">
    <property type="term" value="C:periplasmic space"/>
    <property type="evidence" value="ECO:0007669"/>
    <property type="project" value="UniProtKB-SubCell"/>
</dbReference>
<evidence type="ECO:0000256" key="1">
    <source>
        <dbReference type="ARBA" id="ARBA00004418"/>
    </source>
</evidence>
<evidence type="ECO:0000256" key="2">
    <source>
        <dbReference type="ARBA" id="ARBA00005182"/>
    </source>
</evidence>
<keyword evidence="3 8" id="KW-0808">Transferase</keyword>
<dbReference type="Proteomes" id="UP000295247">
    <property type="component" value="Unassembled WGS sequence"/>
</dbReference>
<dbReference type="GO" id="GO:0042121">
    <property type="term" value="P:alginic acid biosynthetic process"/>
    <property type="evidence" value="ECO:0007669"/>
    <property type="project" value="UniProtKB-UniPathway"/>
</dbReference>
<dbReference type="Pfam" id="PF16822">
    <property type="entry name" value="ALGX"/>
    <property type="match status" value="1"/>
</dbReference>
<comment type="pathway">
    <text evidence="2">Glycan biosynthesis; alginate biosynthesis.</text>
</comment>
<dbReference type="RefSeq" id="WP_123139250.1">
    <property type="nucleotide sequence ID" value="NZ_NRRH01000002.1"/>
</dbReference>
<dbReference type="AlphaFoldDB" id="A0A4R4AJW6"/>
<evidence type="ECO:0000259" key="7">
    <source>
        <dbReference type="Pfam" id="PF16822"/>
    </source>
</evidence>
<dbReference type="UniPathway" id="UPA00286"/>
<keyword evidence="4" id="KW-0732">Signal</keyword>
<comment type="subcellular location">
    <subcellularLocation>
        <location evidence="1">Periplasm</location>
    </subcellularLocation>
</comment>
<gene>
    <name evidence="8" type="ORF">EDC29_10193</name>
</gene>
<evidence type="ECO:0000313" key="8">
    <source>
        <dbReference type="EMBL" id="TCW39681.1"/>
    </source>
</evidence>
<comment type="caution">
    <text evidence="8">The sequence shown here is derived from an EMBL/GenBank/DDBJ whole genome shotgun (WGS) entry which is preliminary data.</text>
</comment>
<evidence type="ECO:0000313" key="9">
    <source>
        <dbReference type="Proteomes" id="UP000295247"/>
    </source>
</evidence>